<dbReference type="GO" id="GO:0005768">
    <property type="term" value="C:endosome"/>
    <property type="evidence" value="ECO:0007669"/>
    <property type="project" value="TreeGrafter"/>
</dbReference>
<dbReference type="RefSeq" id="XP_007839450.1">
    <property type="nucleotide sequence ID" value="XM_007841259.1"/>
</dbReference>
<evidence type="ECO:0000256" key="7">
    <source>
        <dbReference type="ARBA" id="ARBA00022490"/>
    </source>
</evidence>
<comment type="subcellular location">
    <subcellularLocation>
        <location evidence="3">Cytoplasm</location>
    </subcellularLocation>
    <subcellularLocation>
        <location evidence="2">Membrane</location>
        <topology evidence="2">Peripheral membrane protein</topology>
        <orientation evidence="2">Cytoplasmic side</orientation>
    </subcellularLocation>
</comment>
<comment type="function">
    <text evidence="1">Required for vacuolar protein sorting.</text>
</comment>
<dbReference type="AlphaFoldDB" id="W3WPM6"/>
<feature type="compositionally biased region" description="Polar residues" evidence="11">
    <location>
        <begin position="240"/>
        <end position="249"/>
    </location>
</feature>
<keyword evidence="8" id="KW-0653">Protein transport</keyword>
<dbReference type="CDD" id="cd06866">
    <property type="entry name" value="PX_SNX8_Mvp1p_like"/>
    <property type="match status" value="1"/>
</dbReference>
<keyword evidence="9" id="KW-0472">Membrane</keyword>
<feature type="domain" description="PX" evidence="12">
    <location>
        <begin position="367"/>
        <end position="481"/>
    </location>
</feature>
<dbReference type="FunFam" id="1.20.1270.60:FF:000072">
    <property type="entry name" value="Sorting nexin MVP1"/>
    <property type="match status" value="1"/>
</dbReference>
<keyword evidence="6" id="KW-0813">Transport</keyword>
<gene>
    <name evidence="13" type="ORF">PFICI_12678</name>
</gene>
<evidence type="ECO:0000256" key="3">
    <source>
        <dbReference type="ARBA" id="ARBA00004496"/>
    </source>
</evidence>
<dbReference type="GO" id="GO:0042147">
    <property type="term" value="P:retrograde transport, endosome to Golgi"/>
    <property type="evidence" value="ECO:0007669"/>
    <property type="project" value="InterPro"/>
</dbReference>
<dbReference type="FunCoup" id="W3WPM6">
    <property type="interactions" value="156"/>
</dbReference>
<evidence type="ECO:0000256" key="2">
    <source>
        <dbReference type="ARBA" id="ARBA00004287"/>
    </source>
</evidence>
<dbReference type="InterPro" id="IPR035704">
    <property type="entry name" value="SNX8/Mvp1_PX"/>
</dbReference>
<dbReference type="PANTHER" id="PTHR47554">
    <property type="entry name" value="SORTING NEXIN MVP1"/>
    <property type="match status" value="1"/>
</dbReference>
<keyword evidence="7" id="KW-0963">Cytoplasm</keyword>
<evidence type="ECO:0000256" key="11">
    <source>
        <dbReference type="SAM" id="MobiDB-lite"/>
    </source>
</evidence>
<evidence type="ECO:0000256" key="1">
    <source>
        <dbReference type="ARBA" id="ARBA00002474"/>
    </source>
</evidence>
<dbReference type="InterPro" id="IPR036871">
    <property type="entry name" value="PX_dom_sf"/>
</dbReference>
<dbReference type="GO" id="GO:0032266">
    <property type="term" value="F:phosphatidylinositol-3-phosphate binding"/>
    <property type="evidence" value="ECO:0007669"/>
    <property type="project" value="TreeGrafter"/>
</dbReference>
<dbReference type="GO" id="GO:0005829">
    <property type="term" value="C:cytosol"/>
    <property type="evidence" value="ECO:0007669"/>
    <property type="project" value="GOC"/>
</dbReference>
<evidence type="ECO:0000313" key="13">
    <source>
        <dbReference type="EMBL" id="ETS75734.1"/>
    </source>
</evidence>
<evidence type="ECO:0000256" key="8">
    <source>
        <dbReference type="ARBA" id="ARBA00022927"/>
    </source>
</evidence>
<dbReference type="SMART" id="SM00312">
    <property type="entry name" value="PX"/>
    <property type="match status" value="1"/>
</dbReference>
<dbReference type="Gene3D" id="3.30.1520.10">
    <property type="entry name" value="Phox-like domain"/>
    <property type="match status" value="1"/>
</dbReference>
<name>W3WPM6_PESFW</name>
<feature type="region of interest" description="Disordered" evidence="11">
    <location>
        <begin position="162"/>
        <end position="359"/>
    </location>
</feature>
<dbReference type="SUPFAM" id="SSF64268">
    <property type="entry name" value="PX domain"/>
    <property type="match status" value="1"/>
</dbReference>
<organism evidence="13 14">
    <name type="scientific">Pestalotiopsis fici (strain W106-1 / CGMCC3.15140)</name>
    <dbReference type="NCBI Taxonomy" id="1229662"/>
    <lineage>
        <taxon>Eukaryota</taxon>
        <taxon>Fungi</taxon>
        <taxon>Dikarya</taxon>
        <taxon>Ascomycota</taxon>
        <taxon>Pezizomycotina</taxon>
        <taxon>Sordariomycetes</taxon>
        <taxon>Xylariomycetidae</taxon>
        <taxon>Amphisphaeriales</taxon>
        <taxon>Sporocadaceae</taxon>
        <taxon>Pestalotiopsis</taxon>
    </lineage>
</organism>
<evidence type="ECO:0000259" key="12">
    <source>
        <dbReference type="PROSITE" id="PS50195"/>
    </source>
</evidence>
<dbReference type="GO" id="GO:0006623">
    <property type="term" value="P:protein targeting to vacuole"/>
    <property type="evidence" value="ECO:0007669"/>
    <property type="project" value="TreeGrafter"/>
</dbReference>
<sequence>MSLFGTTPPNESPSLDDSGLRPSRVSLFDDDGPTNRSGSDSLFNDDDLSGSGARSPWDMPTPRKQQSRADLIRGLLAGVQVPDSYVEAFDHALQEDGRGGKILPAGISKTLAAAKLGADEQALVMSIISPNGDEVELARDSFNVLLALIALAQEGETVSLDGVDERRRNLPQPQLSNIPKKKEEPLFDASELAAKPPQAPETPRKDSFPRPVPKIRKPSMTDPEDDPWGSPDLHRGHNHVSASQSNGAEPTNGHGYENNHESSSIGVTPELHQRTTSNFTTTTIGSASPSGRQSAAPGPIPETPRGSGGWNYFDGANPNPDQGFGASPTNQPANPFGVATPQEPRNNAPAAAHSRTISASRVGSGAVESILVSLMPEKEGMFMFQHHNYEVTSSRRGSKVIRRYSDFVWLLDCLHKRYPFRALPLLPPKRVALNGNHLSNDGGFIEKRRRGLARFLNAIIRHPVLGQEQLVVMFLTVPTELSVWRKQATISAQDEFTDRALPQGLEDSLPIGPLSELFDRTRAGVRRSADLYINTCNLMDRLAKRSEGVAADHARMAVSLASLTEVSADTYATDTNDVPLLNDGLVAMSKRLKTAQGLLEDESKAWETGVLEDLKRQRDALVSVREMFDRRERLDKDNIPTLERRIQSNETKLAGLRAKPEGLVKPGEVERVVESIIKDKESIVNQHNRSVFVRETIRDELIYFQQTQYQVSRWNQDWAQERVKYAEMLADNWRQLLDELEGMPLGE</sequence>
<dbReference type="PROSITE" id="PS50195">
    <property type="entry name" value="PX"/>
    <property type="match status" value="1"/>
</dbReference>
<proteinExistence type="inferred from homology"/>
<keyword evidence="14" id="KW-1185">Reference proteome</keyword>
<comment type="similarity">
    <text evidence="4">Belongs to the sorting nexin family.</text>
</comment>
<dbReference type="EMBL" id="KI912118">
    <property type="protein sequence ID" value="ETS75734.1"/>
    <property type="molecule type" value="Genomic_DNA"/>
</dbReference>
<feature type="compositionally biased region" description="Polar residues" evidence="11">
    <location>
        <begin position="284"/>
        <end position="293"/>
    </location>
</feature>
<dbReference type="KEGG" id="pfy:PFICI_12678"/>
<dbReference type="InterPro" id="IPR028662">
    <property type="entry name" value="SNX8/Mvp1"/>
</dbReference>
<dbReference type="CDD" id="cd07597">
    <property type="entry name" value="BAR_SNX8"/>
    <property type="match status" value="1"/>
</dbReference>
<dbReference type="Pfam" id="PF00787">
    <property type="entry name" value="PX"/>
    <property type="match status" value="1"/>
</dbReference>
<evidence type="ECO:0000256" key="9">
    <source>
        <dbReference type="ARBA" id="ARBA00023136"/>
    </source>
</evidence>
<dbReference type="GO" id="GO:0016020">
    <property type="term" value="C:membrane"/>
    <property type="evidence" value="ECO:0007669"/>
    <property type="project" value="UniProtKB-SubCell"/>
</dbReference>
<dbReference type="Gene3D" id="1.20.1270.60">
    <property type="entry name" value="Arfaptin homology (AH) domain/BAR domain"/>
    <property type="match status" value="1"/>
</dbReference>
<dbReference type="HOGENOM" id="CLU_009058_1_0_1"/>
<accession>W3WPM6</accession>
<evidence type="ECO:0000313" key="14">
    <source>
        <dbReference type="Proteomes" id="UP000030651"/>
    </source>
</evidence>
<dbReference type="PANTHER" id="PTHR47554:SF1">
    <property type="entry name" value="SORTING NEXIN MVP1"/>
    <property type="match status" value="1"/>
</dbReference>
<reference evidence="14" key="1">
    <citation type="journal article" date="2015" name="BMC Genomics">
        <title>Genomic and transcriptomic analysis of the endophytic fungus Pestalotiopsis fici reveals its lifestyle and high potential for synthesis of natural products.</title>
        <authorList>
            <person name="Wang X."/>
            <person name="Zhang X."/>
            <person name="Liu L."/>
            <person name="Xiang M."/>
            <person name="Wang W."/>
            <person name="Sun X."/>
            <person name="Che Y."/>
            <person name="Guo L."/>
            <person name="Liu G."/>
            <person name="Guo L."/>
            <person name="Wang C."/>
            <person name="Yin W.B."/>
            <person name="Stadler M."/>
            <person name="Zhang X."/>
            <person name="Liu X."/>
        </authorList>
    </citation>
    <scope>NUCLEOTIDE SEQUENCE [LARGE SCALE GENOMIC DNA]</scope>
    <source>
        <strain evidence="14">W106-1 / CGMCC3.15140</strain>
    </source>
</reference>
<dbReference type="InterPro" id="IPR027267">
    <property type="entry name" value="AH/BAR_dom_sf"/>
</dbReference>
<dbReference type="GeneID" id="19277691"/>
<dbReference type="FunFam" id="3.30.1520.10:FF:000037">
    <property type="entry name" value="Sorting nexin mvp-1"/>
    <property type="match status" value="1"/>
</dbReference>
<feature type="compositionally biased region" description="Polar residues" evidence="11">
    <location>
        <begin position="1"/>
        <end position="15"/>
    </location>
</feature>
<protein>
    <recommendedName>
        <fullName evidence="5">Sorting nexin MVP1</fullName>
    </recommendedName>
    <alternativeName>
        <fullName evidence="10">Sorting nexin mvp1</fullName>
    </alternativeName>
</protein>
<dbReference type="eggNOG" id="KOG2273">
    <property type="taxonomic scope" value="Eukaryota"/>
</dbReference>
<dbReference type="OMA" id="SSPWDMP"/>
<feature type="region of interest" description="Disordered" evidence="11">
    <location>
        <begin position="1"/>
        <end position="66"/>
    </location>
</feature>
<dbReference type="InterPro" id="IPR045734">
    <property type="entry name" value="Snx8_BAR_dom"/>
</dbReference>
<evidence type="ECO:0000256" key="4">
    <source>
        <dbReference type="ARBA" id="ARBA00010883"/>
    </source>
</evidence>
<dbReference type="OrthoDB" id="10064318at2759"/>
<dbReference type="STRING" id="1229662.W3WPM6"/>
<evidence type="ECO:0000256" key="6">
    <source>
        <dbReference type="ARBA" id="ARBA00022448"/>
    </source>
</evidence>
<dbReference type="Pfam" id="PF19566">
    <property type="entry name" value="Snx8_BAR_dom"/>
    <property type="match status" value="1"/>
</dbReference>
<dbReference type="InParanoid" id="W3WPM6"/>
<dbReference type="Proteomes" id="UP000030651">
    <property type="component" value="Unassembled WGS sequence"/>
</dbReference>
<evidence type="ECO:0000256" key="5">
    <source>
        <dbReference type="ARBA" id="ARBA00014268"/>
    </source>
</evidence>
<dbReference type="InterPro" id="IPR001683">
    <property type="entry name" value="PX_dom"/>
</dbReference>
<evidence type="ECO:0000256" key="10">
    <source>
        <dbReference type="ARBA" id="ARBA00072009"/>
    </source>
</evidence>